<protein>
    <submittedName>
        <fullName evidence="2">Uncharacterized protein</fullName>
    </submittedName>
</protein>
<dbReference type="AlphaFoldDB" id="A0A2N5UCB5"/>
<evidence type="ECO:0000313" key="3">
    <source>
        <dbReference type="Proteomes" id="UP000235392"/>
    </source>
</evidence>
<evidence type="ECO:0000256" key="1">
    <source>
        <dbReference type="SAM" id="MobiDB-lite"/>
    </source>
</evidence>
<reference evidence="2 3" key="1">
    <citation type="submission" date="2017-11" db="EMBL/GenBank/DDBJ databases">
        <title>De novo assembly and phasing of dikaryotic genomes from two isolates of Puccinia coronata f. sp. avenae, the causal agent of oat crown rust.</title>
        <authorList>
            <person name="Miller M.E."/>
            <person name="Zhang Y."/>
            <person name="Omidvar V."/>
            <person name="Sperschneider J."/>
            <person name="Schwessinger B."/>
            <person name="Raley C."/>
            <person name="Palmer J.M."/>
            <person name="Garnica D."/>
            <person name="Upadhyaya N."/>
            <person name="Rathjen J."/>
            <person name="Taylor J.M."/>
            <person name="Park R.F."/>
            <person name="Dodds P.N."/>
            <person name="Hirsch C.D."/>
            <person name="Kianian S.F."/>
            <person name="Figueroa M."/>
        </authorList>
    </citation>
    <scope>NUCLEOTIDE SEQUENCE [LARGE SCALE GENOMIC DNA]</scope>
    <source>
        <strain evidence="2">12SD80</strain>
    </source>
</reference>
<proteinExistence type="predicted"/>
<feature type="compositionally biased region" description="Low complexity" evidence="1">
    <location>
        <begin position="88"/>
        <end position="98"/>
    </location>
</feature>
<comment type="caution">
    <text evidence="2">The sequence shown here is derived from an EMBL/GenBank/DDBJ whole genome shotgun (WGS) entry which is preliminary data.</text>
</comment>
<evidence type="ECO:0000313" key="2">
    <source>
        <dbReference type="EMBL" id="PLW35362.1"/>
    </source>
</evidence>
<gene>
    <name evidence="2" type="ORF">PCASD_15520</name>
</gene>
<feature type="region of interest" description="Disordered" evidence="1">
    <location>
        <begin position="88"/>
        <end position="109"/>
    </location>
</feature>
<dbReference type="Proteomes" id="UP000235392">
    <property type="component" value="Unassembled WGS sequence"/>
</dbReference>
<name>A0A2N5UCB5_9BASI</name>
<feature type="compositionally biased region" description="Low complexity" evidence="1">
    <location>
        <begin position="45"/>
        <end position="58"/>
    </location>
</feature>
<dbReference type="EMBL" id="PGCI01000179">
    <property type="protein sequence ID" value="PLW35362.1"/>
    <property type="molecule type" value="Genomic_DNA"/>
</dbReference>
<accession>A0A2N5UCB5</accession>
<organism evidence="2 3">
    <name type="scientific">Puccinia coronata f. sp. avenae</name>
    <dbReference type="NCBI Taxonomy" id="200324"/>
    <lineage>
        <taxon>Eukaryota</taxon>
        <taxon>Fungi</taxon>
        <taxon>Dikarya</taxon>
        <taxon>Basidiomycota</taxon>
        <taxon>Pucciniomycotina</taxon>
        <taxon>Pucciniomycetes</taxon>
        <taxon>Pucciniales</taxon>
        <taxon>Pucciniaceae</taxon>
        <taxon>Puccinia</taxon>
    </lineage>
</organism>
<feature type="region of interest" description="Disordered" evidence="1">
    <location>
        <begin position="1"/>
        <end position="63"/>
    </location>
</feature>
<sequence>MAPVDAQVINHGTRQARPYEPDSTSSDDADALLEKPDACLDGVEALGAGPDAPLGGADVPSEGRGAPSEVLLLEMSRQVFIFLRGGPSAGASSLAAASCPWPSDQDNND</sequence>